<keyword evidence="2" id="KW-0732">Signal</keyword>
<reference evidence="3" key="2">
    <citation type="submission" date="2015-06" db="UniProtKB">
        <authorList>
            <consortium name="EnsemblPlants"/>
        </authorList>
    </citation>
    <scope>IDENTIFICATION</scope>
</reference>
<evidence type="ECO:0000313" key="3">
    <source>
        <dbReference type="EnsemblPlants" id="ORUFI11G15580.1"/>
    </source>
</evidence>
<evidence type="ECO:0008006" key="5">
    <source>
        <dbReference type="Google" id="ProtNLM"/>
    </source>
</evidence>
<dbReference type="EnsemblPlants" id="ORUFI11G15580.1">
    <property type="protein sequence ID" value="ORUFI11G15580.1"/>
    <property type="gene ID" value="ORUFI11G15580"/>
</dbReference>
<organism evidence="3 4">
    <name type="scientific">Oryza rufipogon</name>
    <name type="common">Brownbeard rice</name>
    <name type="synonym">Asian wild rice</name>
    <dbReference type="NCBI Taxonomy" id="4529"/>
    <lineage>
        <taxon>Eukaryota</taxon>
        <taxon>Viridiplantae</taxon>
        <taxon>Streptophyta</taxon>
        <taxon>Embryophyta</taxon>
        <taxon>Tracheophyta</taxon>
        <taxon>Spermatophyta</taxon>
        <taxon>Magnoliopsida</taxon>
        <taxon>Liliopsida</taxon>
        <taxon>Poales</taxon>
        <taxon>Poaceae</taxon>
        <taxon>BOP clade</taxon>
        <taxon>Oryzoideae</taxon>
        <taxon>Oryzeae</taxon>
        <taxon>Oryzinae</taxon>
        <taxon>Oryza</taxon>
    </lineage>
</organism>
<dbReference type="Gramene" id="ORUFI11G15580.1">
    <property type="protein sequence ID" value="ORUFI11G15580.1"/>
    <property type="gene ID" value="ORUFI11G15580"/>
</dbReference>
<keyword evidence="4" id="KW-1185">Reference proteome</keyword>
<dbReference type="HOGENOM" id="CLU_1087298_0_0_1"/>
<dbReference type="OMA" id="EDGCERK"/>
<name>A0A0E0R8T7_ORYRU</name>
<feature type="region of interest" description="Disordered" evidence="1">
    <location>
        <begin position="249"/>
        <end position="301"/>
    </location>
</feature>
<protein>
    <recommendedName>
        <fullName evidence="5">DUF834 domain-containing protein</fullName>
    </recommendedName>
</protein>
<proteinExistence type="predicted"/>
<feature type="signal peptide" evidence="2">
    <location>
        <begin position="1"/>
        <end position="24"/>
    </location>
</feature>
<accession>A0A0E0R8T7</accession>
<dbReference type="Proteomes" id="UP000008022">
    <property type="component" value="Unassembled WGS sequence"/>
</dbReference>
<feature type="chain" id="PRO_5002372290" description="DUF834 domain-containing protein" evidence="2">
    <location>
        <begin position="25"/>
        <end position="301"/>
    </location>
</feature>
<sequence length="301" mass="32648">MAWQHFPFAFFLPIFSLLPHLTWWTRFLVTVGDEEGAAEEFLNTLIGGVKRWPGCKAERRRHVWWWAVPRVSAAHGWRSAVGCGAWPRDGGGVTVVDWGSGAATGICGARLEIGGGLRSLASRWRRVVDWGIGAATGIALGAVVPAVQVEQRGDGSSSGGAQLEDGGERKRHGGCDRGHDELEELGKMVEGEHGGGPYMLGRLESCPGRAYLKREGKAATSSRAARLGAGLRGEVGKVGDDHVPRMCGRGGKARGRWRHGEQCARSGHGGCRSGEEEGLDRWAPPVSSRRERMEAKWRKKR</sequence>
<reference evidence="4" key="1">
    <citation type="submission" date="2013-06" db="EMBL/GenBank/DDBJ databases">
        <authorList>
            <person name="Zhao Q."/>
        </authorList>
    </citation>
    <scope>NUCLEOTIDE SEQUENCE</scope>
    <source>
        <strain evidence="4">cv. W1943</strain>
    </source>
</reference>
<evidence type="ECO:0000256" key="1">
    <source>
        <dbReference type="SAM" id="MobiDB-lite"/>
    </source>
</evidence>
<feature type="region of interest" description="Disordered" evidence="1">
    <location>
        <begin position="151"/>
        <end position="179"/>
    </location>
</feature>
<dbReference type="AlphaFoldDB" id="A0A0E0R8T7"/>
<evidence type="ECO:0000256" key="2">
    <source>
        <dbReference type="SAM" id="SignalP"/>
    </source>
</evidence>
<feature type="compositionally biased region" description="Basic and acidic residues" evidence="1">
    <location>
        <begin position="288"/>
        <end position="301"/>
    </location>
</feature>
<evidence type="ECO:0000313" key="4">
    <source>
        <dbReference type="Proteomes" id="UP000008022"/>
    </source>
</evidence>